<evidence type="ECO:0000256" key="2">
    <source>
        <dbReference type="ARBA" id="ARBA00022448"/>
    </source>
</evidence>
<dbReference type="AlphaFoldDB" id="A0A1J1HTK9"/>
<feature type="coiled-coil region" evidence="5">
    <location>
        <begin position="479"/>
        <end position="543"/>
    </location>
</feature>
<organism evidence="7 8">
    <name type="scientific">Clunio marinus</name>
    <dbReference type="NCBI Taxonomy" id="568069"/>
    <lineage>
        <taxon>Eukaryota</taxon>
        <taxon>Metazoa</taxon>
        <taxon>Ecdysozoa</taxon>
        <taxon>Arthropoda</taxon>
        <taxon>Hexapoda</taxon>
        <taxon>Insecta</taxon>
        <taxon>Pterygota</taxon>
        <taxon>Neoptera</taxon>
        <taxon>Endopterygota</taxon>
        <taxon>Diptera</taxon>
        <taxon>Nematocera</taxon>
        <taxon>Chironomoidea</taxon>
        <taxon>Chironomidae</taxon>
        <taxon>Clunio</taxon>
    </lineage>
</organism>
<evidence type="ECO:0000313" key="7">
    <source>
        <dbReference type="EMBL" id="CRK91408.1"/>
    </source>
</evidence>
<feature type="compositionally biased region" description="Polar residues" evidence="6">
    <location>
        <begin position="175"/>
        <end position="189"/>
    </location>
</feature>
<accession>A0A1J1HTK9</accession>
<protein>
    <submittedName>
        <fullName evidence="7">CLUMA_CG005081, isoform A</fullName>
    </submittedName>
</protein>
<dbReference type="NCBIfam" id="TIGR00309">
    <property type="entry name" value="V_ATPase_subD"/>
    <property type="match status" value="1"/>
</dbReference>
<reference evidence="7 8" key="1">
    <citation type="submission" date="2015-04" db="EMBL/GenBank/DDBJ databases">
        <authorList>
            <person name="Syromyatnikov M.Y."/>
            <person name="Popov V.N."/>
        </authorList>
    </citation>
    <scope>NUCLEOTIDE SEQUENCE [LARGE SCALE GENOMIC DNA]</scope>
</reference>
<name>A0A1J1HTK9_9DIPT</name>
<evidence type="ECO:0000313" key="8">
    <source>
        <dbReference type="Proteomes" id="UP000183832"/>
    </source>
</evidence>
<keyword evidence="8" id="KW-1185">Reference proteome</keyword>
<feature type="region of interest" description="Disordered" evidence="6">
    <location>
        <begin position="257"/>
        <end position="288"/>
    </location>
</feature>
<keyword evidence="2" id="KW-0813">Transport</keyword>
<feature type="coiled-coil region" evidence="5">
    <location>
        <begin position="326"/>
        <end position="409"/>
    </location>
</feature>
<evidence type="ECO:0000256" key="4">
    <source>
        <dbReference type="ARBA" id="ARBA00045737"/>
    </source>
</evidence>
<evidence type="ECO:0000256" key="1">
    <source>
        <dbReference type="ARBA" id="ARBA00005850"/>
    </source>
</evidence>
<evidence type="ECO:0000256" key="5">
    <source>
        <dbReference type="SAM" id="Coils"/>
    </source>
</evidence>
<sequence>MEKTNLSPDLNAQGETLMKVLDTFEDSKGETTEPDKTPEISDLQNACLDLKNEEISKIQSLCSNDQSTDDQCFYSPSSTFNRDSSFIIDIESSNSHDEKSRKESSNSKTVIDETSKVSLKDKFQPNMNLPHELGTRPTYLKKYVTSKSFIDSDSTKATAKVLNNSESIEKRRNVNKTNSKIRQAESQASFMKEEKTHAKKLAHPPGFIPKSSKKSKQNLSLKSSSINEISSLELSRSTTAEEPKAFKSAVSQLSLSSVKDQQQIEDKKSGNLRKFKGSPNLTEHKSEDPLAFNEPTKTLEMFQELEDLRTKLSKSTIKSKEERKKVSDLAKANDGLRKKVEILEKSLSEKETLLNEKCERIKGLDTLIAKTQQDRKKNETSNELKSEKLKKLENDMKDLRKINDELFKENKKKGDETLKLKLDIQMMGKSTEEKSRFVAAEKMELIKQIENLENKSRDIDVSNVKDELTFVVNELETQIVARDGTINELKESIRRLEQENESLKQQNDNKTEVTEIKALKLHVNDLSSNEQELKEKIIELNSSLQDELLKNHRMESLLEVRSEFIKALQENEETNKARIILQLKEIENLREKTMKLKKWKAASKEDLDNLHNTLKNQQFEIDQKMSGKDRIPVFPSRGAMKAMKDRLAGAHKGHGLLKRKADALQIRFRLILGKIIETKTLMGEVMREAAFSLAEAKFVSGDFNQAVIQSVTKAQIKTRSKKDNIAGVILPIFESFTEGTDNYKLTGLAQGGEKIQRLKKNFQNAIKLLVELASLQCAFIILDEAIKITNRRVNAIEHELKVYRAMKAMKDRIAGAHKGHGLLKRKADALQLRFRVILGKIIETKTLMGEVMSEAAFSLSEAKFVSGDFSQAVIQSVSKAQIKTRSKKDNIAGVILPVFDDVIYNINKISYDLVVIIPRLERTLAYIISELDEIEREEFFRMKKVQNKKKRDRAKKAALLNDVNEKINSMIEDDEDLLF</sequence>
<dbReference type="Proteomes" id="UP000183832">
    <property type="component" value="Unassembled WGS sequence"/>
</dbReference>
<gene>
    <name evidence="7" type="ORF">CLUMA_CG005081</name>
</gene>
<evidence type="ECO:0000256" key="6">
    <source>
        <dbReference type="SAM" id="MobiDB-lite"/>
    </source>
</evidence>
<feature type="compositionally biased region" description="Basic and acidic residues" evidence="6">
    <location>
        <begin position="94"/>
        <end position="116"/>
    </location>
</feature>
<keyword evidence="5" id="KW-0175">Coiled coil</keyword>
<keyword evidence="3" id="KW-0406">Ion transport</keyword>
<feature type="region of interest" description="Disordered" evidence="6">
    <location>
        <begin position="168"/>
        <end position="222"/>
    </location>
</feature>
<dbReference type="GO" id="GO:0046961">
    <property type="term" value="F:proton-transporting ATPase activity, rotational mechanism"/>
    <property type="evidence" value="ECO:0007669"/>
    <property type="project" value="InterPro"/>
</dbReference>
<dbReference type="STRING" id="568069.A0A1J1HTK9"/>
<dbReference type="PANTHER" id="PTHR11671">
    <property type="entry name" value="V-TYPE ATP SYNTHASE SUBUNIT D"/>
    <property type="match status" value="1"/>
</dbReference>
<dbReference type="Gene3D" id="1.10.287.3240">
    <property type="match status" value="3"/>
</dbReference>
<proteinExistence type="inferred from homology"/>
<dbReference type="Pfam" id="PF01813">
    <property type="entry name" value="ATP-synt_D"/>
    <property type="match status" value="3"/>
</dbReference>
<evidence type="ECO:0000256" key="3">
    <source>
        <dbReference type="ARBA" id="ARBA00023065"/>
    </source>
</evidence>
<comment type="similarity">
    <text evidence="1">Belongs to the V-ATPase D subunit family.</text>
</comment>
<dbReference type="OrthoDB" id="7676488at2759"/>
<dbReference type="InterPro" id="IPR002699">
    <property type="entry name" value="V_ATPase_D"/>
</dbReference>
<dbReference type="EMBL" id="CVRI01000020">
    <property type="protein sequence ID" value="CRK91408.1"/>
    <property type="molecule type" value="Genomic_DNA"/>
</dbReference>
<comment type="function">
    <text evidence="4">Subunit of the V1 complex of vacuolar(H+)-ATPase (V-ATPase), a multisubunit enzyme composed of a peripheral complex (V1) that hydrolyzes ATP and a membrane integral complex (V0) that translocates protons. V-ATPase is responsible for acidifying and maintaining the pH of intracellular compartments and in some cell types, is targeted to the plasma membrane, where it is responsible for acidifying the extracellular environment.</text>
</comment>
<feature type="coiled-coil region" evidence="5">
    <location>
        <begin position="917"/>
        <end position="962"/>
    </location>
</feature>
<feature type="region of interest" description="Disordered" evidence="6">
    <location>
        <begin position="91"/>
        <end position="116"/>
    </location>
</feature>